<proteinExistence type="predicted"/>
<keyword evidence="4" id="KW-1185">Reference proteome</keyword>
<dbReference type="InterPro" id="IPR049227">
    <property type="entry name" value="DUF6824"/>
</dbReference>
<protein>
    <submittedName>
        <fullName evidence="3">Nitrilase family, member 2</fullName>
    </submittedName>
</protein>
<evidence type="ECO:0000313" key="3">
    <source>
        <dbReference type="EMBL" id="CAB9502990.1"/>
    </source>
</evidence>
<dbReference type="Pfam" id="PF20710">
    <property type="entry name" value="DUF6824"/>
    <property type="match status" value="1"/>
</dbReference>
<evidence type="ECO:0000313" key="4">
    <source>
        <dbReference type="Proteomes" id="UP001153069"/>
    </source>
</evidence>
<feature type="region of interest" description="Disordered" evidence="1">
    <location>
        <begin position="219"/>
        <end position="239"/>
    </location>
</feature>
<name>A0A9N8H887_9STRA</name>
<organism evidence="3 4">
    <name type="scientific">Seminavis robusta</name>
    <dbReference type="NCBI Taxonomy" id="568900"/>
    <lineage>
        <taxon>Eukaryota</taxon>
        <taxon>Sar</taxon>
        <taxon>Stramenopiles</taxon>
        <taxon>Ochrophyta</taxon>
        <taxon>Bacillariophyta</taxon>
        <taxon>Bacillariophyceae</taxon>
        <taxon>Bacillariophycidae</taxon>
        <taxon>Naviculales</taxon>
        <taxon>Naviculaceae</taxon>
        <taxon>Seminavis</taxon>
    </lineage>
</organism>
<evidence type="ECO:0000259" key="2">
    <source>
        <dbReference type="Pfam" id="PF20710"/>
    </source>
</evidence>
<gene>
    <name evidence="3" type="ORF">SEMRO_152_G069590.1</name>
</gene>
<dbReference type="EMBL" id="CAICTM010000151">
    <property type="protein sequence ID" value="CAB9502990.1"/>
    <property type="molecule type" value="Genomic_DNA"/>
</dbReference>
<accession>A0A9N8H887</accession>
<comment type="caution">
    <text evidence="3">The sequence shown here is derived from an EMBL/GenBank/DDBJ whole genome shotgun (WGS) entry which is preliminary data.</text>
</comment>
<dbReference type="Proteomes" id="UP001153069">
    <property type="component" value="Unassembled WGS sequence"/>
</dbReference>
<feature type="domain" description="DUF6824" evidence="2">
    <location>
        <begin position="41"/>
        <end position="126"/>
    </location>
</feature>
<dbReference type="AlphaFoldDB" id="A0A9N8H887"/>
<evidence type="ECO:0000256" key="1">
    <source>
        <dbReference type="SAM" id="MobiDB-lite"/>
    </source>
</evidence>
<reference evidence="3" key="1">
    <citation type="submission" date="2020-06" db="EMBL/GenBank/DDBJ databases">
        <authorList>
            <consortium name="Plant Systems Biology data submission"/>
        </authorList>
    </citation>
    <scope>NUCLEOTIDE SEQUENCE</scope>
    <source>
        <strain evidence="3">D6</strain>
    </source>
</reference>
<dbReference type="OrthoDB" id="48019at2759"/>
<sequence>MVDRGNFKQQQICFLDESIVIQAKMDSKNLPPSFKPDNWSVICGRGKECYGHVGNKRLKVLVNASLERYSATKSKMEKTLIVTSIVDSVREASPSGGFVKQDPKTKSWYEVGDAVAREKVGQLLREALSKRRAKVQPKKSTFKEAKAASLAQVEPAKMQTPSVSELLHNLPQDLRFVSLPHGGDVVHNRRRQSIRAFGFGTMDLSNDVVTKNVFEQKASEDEAEVGGAADPRQHGYFEL</sequence>